<dbReference type="InterPro" id="IPR036397">
    <property type="entry name" value="RNaseH_sf"/>
</dbReference>
<gene>
    <name evidence="4" type="ORF">L9X51_13155</name>
</gene>
<reference evidence="4" key="1">
    <citation type="submission" date="2022-02" db="EMBL/GenBank/DDBJ databases">
        <title>Emergence and expansion in Europe of a Vibrio aestuarianus clonal complex pathogenic for oysters.</title>
        <authorList>
            <person name="Mesnil A."/>
            <person name="Travers M.-A."/>
        </authorList>
    </citation>
    <scope>NUCLEOTIDE SEQUENCE</scope>
    <source>
        <strain evidence="4">19_064_15T1</strain>
    </source>
</reference>
<dbReference type="PANTHER" id="PTHR30231:SF4">
    <property type="entry name" value="PROTEIN NEN2"/>
    <property type="match status" value="1"/>
</dbReference>
<dbReference type="Gene3D" id="3.30.420.10">
    <property type="entry name" value="Ribonuclease H-like superfamily/Ribonuclease H"/>
    <property type="match status" value="1"/>
</dbReference>
<comment type="caution">
    <text evidence="4">The sequence shown here is derived from an EMBL/GenBank/DDBJ whole genome shotgun (WGS) entry which is preliminary data.</text>
</comment>
<evidence type="ECO:0000256" key="2">
    <source>
        <dbReference type="ARBA" id="ARBA00022801"/>
    </source>
</evidence>
<protein>
    <submittedName>
        <fullName evidence="4">DNA polymerase III subunit epsilon</fullName>
    </submittedName>
</protein>
<dbReference type="GO" id="GO:0006259">
    <property type="term" value="P:DNA metabolic process"/>
    <property type="evidence" value="ECO:0007669"/>
    <property type="project" value="UniProtKB-ARBA"/>
</dbReference>
<dbReference type="SMART" id="SM00479">
    <property type="entry name" value="EXOIII"/>
    <property type="match status" value="1"/>
</dbReference>
<keyword evidence="1" id="KW-0540">Nuclease</keyword>
<dbReference type="CDD" id="cd06127">
    <property type="entry name" value="DEDDh"/>
    <property type="match status" value="1"/>
</dbReference>
<name>A0A7X6S6N0_9VIBR</name>
<dbReference type="SUPFAM" id="SSF53098">
    <property type="entry name" value="Ribonuclease H-like"/>
    <property type="match status" value="1"/>
</dbReference>
<dbReference type="AlphaFoldDB" id="A0A7X6S6N0"/>
<dbReference type="InterPro" id="IPR013520">
    <property type="entry name" value="Ribonucl_H"/>
</dbReference>
<accession>A0A7X6S6N0</accession>
<dbReference type="GO" id="GO:0008408">
    <property type="term" value="F:3'-5' exonuclease activity"/>
    <property type="evidence" value="ECO:0007669"/>
    <property type="project" value="TreeGrafter"/>
</dbReference>
<dbReference type="GO" id="GO:0005829">
    <property type="term" value="C:cytosol"/>
    <property type="evidence" value="ECO:0007669"/>
    <property type="project" value="TreeGrafter"/>
</dbReference>
<keyword evidence="3" id="KW-0269">Exonuclease</keyword>
<dbReference type="Pfam" id="PF00929">
    <property type="entry name" value="RNase_T"/>
    <property type="match status" value="1"/>
</dbReference>
<evidence type="ECO:0000313" key="5">
    <source>
        <dbReference type="Proteomes" id="UP001140978"/>
    </source>
</evidence>
<organism evidence="4 5">
    <name type="scientific">Vibrio aestuarianus</name>
    <dbReference type="NCBI Taxonomy" id="28171"/>
    <lineage>
        <taxon>Bacteria</taxon>
        <taxon>Pseudomonadati</taxon>
        <taxon>Pseudomonadota</taxon>
        <taxon>Gammaproteobacteria</taxon>
        <taxon>Vibrionales</taxon>
        <taxon>Vibrionaceae</taxon>
        <taxon>Vibrio</taxon>
    </lineage>
</organism>
<dbReference type="RefSeq" id="WP_053308894.1">
    <property type="nucleotide sequence ID" value="NZ_JAAKZJ010000055.1"/>
</dbReference>
<sequence>MLKAFKRHFNPWNKVYKHHQVLSEQQRSLAGLSQYLGHPLPPLDIRLSELEFVAFDFETTGVNAQSDFILSIGMVPFTLNEIDAASASEIFINHAQFIKAESAIINHITPKMLKDGVVITQAMDNLFSELAGKVPVVHGSCIERTFLDRFVQEHLGMKSFPCLWLDTIHIEKQFSYKGKTDSRSGFQLRDVRDRYLLPSYSEHSAAVDALATSELFTAQIKSLFKHQTPLLHQLLSS</sequence>
<dbReference type="Proteomes" id="UP001140978">
    <property type="component" value="Unassembled WGS sequence"/>
</dbReference>
<dbReference type="InterPro" id="IPR012337">
    <property type="entry name" value="RNaseH-like_sf"/>
</dbReference>
<evidence type="ECO:0000256" key="3">
    <source>
        <dbReference type="ARBA" id="ARBA00022839"/>
    </source>
</evidence>
<dbReference type="EMBL" id="JAKNAX010000037">
    <property type="protein sequence ID" value="MDE1347374.1"/>
    <property type="molecule type" value="Genomic_DNA"/>
</dbReference>
<proteinExistence type="predicted"/>
<evidence type="ECO:0000256" key="1">
    <source>
        <dbReference type="ARBA" id="ARBA00022722"/>
    </source>
</evidence>
<dbReference type="PANTHER" id="PTHR30231">
    <property type="entry name" value="DNA POLYMERASE III SUBUNIT EPSILON"/>
    <property type="match status" value="1"/>
</dbReference>
<evidence type="ECO:0000313" key="4">
    <source>
        <dbReference type="EMBL" id="MDE1347374.1"/>
    </source>
</evidence>
<keyword evidence="2" id="KW-0378">Hydrolase</keyword>
<dbReference type="GO" id="GO:0003676">
    <property type="term" value="F:nucleic acid binding"/>
    <property type="evidence" value="ECO:0007669"/>
    <property type="project" value="InterPro"/>
</dbReference>